<evidence type="ECO:0000256" key="1">
    <source>
        <dbReference type="SAM" id="MobiDB-lite"/>
    </source>
</evidence>
<gene>
    <name evidence="2" type="ORF">MONBRDRAFT_30726</name>
</gene>
<organism evidence="2 3">
    <name type="scientific">Monosiga brevicollis</name>
    <name type="common">Choanoflagellate</name>
    <dbReference type="NCBI Taxonomy" id="81824"/>
    <lineage>
        <taxon>Eukaryota</taxon>
        <taxon>Choanoflagellata</taxon>
        <taxon>Craspedida</taxon>
        <taxon>Salpingoecidae</taxon>
        <taxon>Monosiga</taxon>
    </lineage>
</organism>
<dbReference type="InParanoid" id="A9UNU1"/>
<dbReference type="KEGG" id="mbr:MONBRDRAFT_30726"/>
<accession>A9UNU1</accession>
<feature type="compositionally biased region" description="Low complexity" evidence="1">
    <location>
        <begin position="189"/>
        <end position="208"/>
    </location>
</feature>
<dbReference type="GeneID" id="5887963"/>
<dbReference type="RefSeq" id="XP_001742064.1">
    <property type="nucleotide sequence ID" value="XM_001742012.1"/>
</dbReference>
<sequence>MAPRRRTMTPVRVDRRSSMPILRRPASRPSRNTSTAVAASALLRNAASASTLPLRRQQAVSHPTRAHSRLHSASSSVSSVDLARSLRQRAASAGAAEAPDASCATTDKPTAEQTQELRRAQLRAHLWTRLQTLLKPTHASTSASTILPVHEMTMGDNTQLLHQQLERQLAQQRAQQLLQTLAAYQTRRQQQQQQQQQQQINNNNDNNNMPWHQPLPRSCNANTMQASPITVQPRVLEEDAMPTRRASVQAAEVDDNSNIQIVPASPSRLTAAHNLAMNEANNNLPPAGPRPRAAAVFIFDC</sequence>
<reference evidence="2 3" key="1">
    <citation type="journal article" date="2008" name="Nature">
        <title>The genome of the choanoflagellate Monosiga brevicollis and the origin of metazoans.</title>
        <authorList>
            <consortium name="JGI Sequencing"/>
            <person name="King N."/>
            <person name="Westbrook M.J."/>
            <person name="Young S.L."/>
            <person name="Kuo A."/>
            <person name="Abedin M."/>
            <person name="Chapman J."/>
            <person name="Fairclough S."/>
            <person name="Hellsten U."/>
            <person name="Isogai Y."/>
            <person name="Letunic I."/>
            <person name="Marr M."/>
            <person name="Pincus D."/>
            <person name="Putnam N."/>
            <person name="Rokas A."/>
            <person name="Wright K.J."/>
            <person name="Zuzow R."/>
            <person name="Dirks W."/>
            <person name="Good M."/>
            <person name="Goodstein D."/>
            <person name="Lemons D."/>
            <person name="Li W."/>
            <person name="Lyons J.B."/>
            <person name="Morris A."/>
            <person name="Nichols S."/>
            <person name="Richter D.J."/>
            <person name="Salamov A."/>
            <person name="Bork P."/>
            <person name="Lim W.A."/>
            <person name="Manning G."/>
            <person name="Miller W.T."/>
            <person name="McGinnis W."/>
            <person name="Shapiro H."/>
            <person name="Tjian R."/>
            <person name="Grigoriev I.V."/>
            <person name="Rokhsar D."/>
        </authorList>
    </citation>
    <scope>NUCLEOTIDE SEQUENCE [LARGE SCALE GENOMIC DNA]</scope>
    <source>
        <strain evidence="3">MX1 / ATCC 50154</strain>
    </source>
</reference>
<feature type="region of interest" description="Disordered" evidence="1">
    <location>
        <begin position="1"/>
        <end position="35"/>
    </location>
</feature>
<keyword evidence="3" id="KW-1185">Reference proteome</keyword>
<proteinExistence type="predicted"/>
<feature type="region of interest" description="Disordered" evidence="1">
    <location>
        <begin position="49"/>
        <end position="112"/>
    </location>
</feature>
<evidence type="ECO:0000313" key="3">
    <source>
        <dbReference type="Proteomes" id="UP000001357"/>
    </source>
</evidence>
<dbReference type="AlphaFoldDB" id="A9UNU1"/>
<feature type="compositionally biased region" description="Low complexity" evidence="1">
    <location>
        <begin position="71"/>
        <end position="104"/>
    </location>
</feature>
<feature type="region of interest" description="Disordered" evidence="1">
    <location>
        <begin position="189"/>
        <end position="221"/>
    </location>
</feature>
<dbReference type="Proteomes" id="UP000001357">
    <property type="component" value="Unassembled WGS sequence"/>
</dbReference>
<evidence type="ECO:0000313" key="2">
    <source>
        <dbReference type="EMBL" id="EDQ92302.1"/>
    </source>
</evidence>
<name>A9UNU1_MONBE</name>
<protein>
    <submittedName>
        <fullName evidence="2">Uncharacterized protein</fullName>
    </submittedName>
</protein>
<dbReference type="EMBL" id="CH991543">
    <property type="protein sequence ID" value="EDQ92302.1"/>
    <property type="molecule type" value="Genomic_DNA"/>
</dbReference>